<dbReference type="Proteomes" id="UP000182958">
    <property type="component" value="Unassembled WGS sequence"/>
</dbReference>
<evidence type="ECO:0000313" key="1">
    <source>
        <dbReference type="EMBL" id="SFW32254.1"/>
    </source>
</evidence>
<evidence type="ECO:0000313" key="2">
    <source>
        <dbReference type="Proteomes" id="UP000182958"/>
    </source>
</evidence>
<name>A0A1K1ND02_SELRU</name>
<sequence>MKLMKRDPLYLELHKIIEDVRFMGRMVLAVGSAHNVAMMRDYLKCYGLEFAAVVDDDVEQVGKSRAGLPVCLMETVLQPLRENALVLVMASGRNKSIKEQLETWGYSDNVHFFLIHDLPSGEADSKERFASQFAKARQGLSLYERIKADYGENVHIFLMRGATGDVFLNGLYLAPYCHKLGVENYVVAGDAKGLKRLAPLFCWNQVVALSHGEAEAFQFCYTFWRKSDVTDLFMWENTLPLNKCRLRMQERFTFMETYQHFIYKNLVSPVEWQQPLFAPLNEELRQKYKDLGLQEGRTVIISPNAYSVKKLPAWFWEKVAIELQARGYKVFVNLNPMAELNPFRSMQPVFFPYAECEAILRYAGHFLALRSGLCDIVAQVPCRKIILYPSEIRRPDYSVHRSSRDFASLRPLCQDENQLIELESPVIEDLLQGNDTLDGWERLQEYQRLLEAITERFTPCGKN</sequence>
<dbReference type="RefSeq" id="WP_072305971.1">
    <property type="nucleotide sequence ID" value="NZ_FPJA01000005.1"/>
</dbReference>
<keyword evidence="2" id="KW-1185">Reference proteome</keyword>
<organism evidence="1 2">
    <name type="scientific">Selenomonas ruminantium</name>
    <dbReference type="NCBI Taxonomy" id="971"/>
    <lineage>
        <taxon>Bacteria</taxon>
        <taxon>Bacillati</taxon>
        <taxon>Bacillota</taxon>
        <taxon>Negativicutes</taxon>
        <taxon>Selenomonadales</taxon>
        <taxon>Selenomonadaceae</taxon>
        <taxon>Selenomonas</taxon>
    </lineage>
</organism>
<dbReference type="AlphaFoldDB" id="A0A1K1ND02"/>
<gene>
    <name evidence="1" type="ORF">SAMN02910323_1303</name>
</gene>
<protein>
    <submittedName>
        <fullName evidence="1">Uncharacterized protein</fullName>
    </submittedName>
</protein>
<proteinExistence type="predicted"/>
<reference evidence="2" key="1">
    <citation type="submission" date="2016-11" db="EMBL/GenBank/DDBJ databases">
        <authorList>
            <person name="Varghese N."/>
            <person name="Submissions S."/>
        </authorList>
    </citation>
    <scope>NUCLEOTIDE SEQUENCE [LARGE SCALE GENOMIC DNA]</scope>
    <source>
        <strain evidence="2">C3</strain>
    </source>
</reference>
<accession>A0A1K1ND02</accession>
<dbReference type="EMBL" id="FPJA01000005">
    <property type="protein sequence ID" value="SFW32254.1"/>
    <property type="molecule type" value="Genomic_DNA"/>
</dbReference>